<dbReference type="Proteomes" id="UP000095658">
    <property type="component" value="Unassembled WGS sequence"/>
</dbReference>
<dbReference type="PANTHER" id="PTHR47053">
    <property type="entry name" value="MUREIN DD-ENDOPEPTIDASE MEPH-RELATED"/>
    <property type="match status" value="1"/>
</dbReference>
<gene>
    <name evidence="7" type="ORF">BA724_04110</name>
</gene>
<dbReference type="PANTHER" id="PTHR47053:SF3">
    <property type="entry name" value="GAMMA-D-GLUTAMYL-L-LYSINE DIPEPTIDYL-PEPTIDASE"/>
    <property type="match status" value="1"/>
</dbReference>
<dbReference type="GO" id="GO:0008234">
    <property type="term" value="F:cysteine-type peptidase activity"/>
    <property type="evidence" value="ECO:0007669"/>
    <property type="project" value="UniProtKB-KW"/>
</dbReference>
<dbReference type="PROSITE" id="PS51935">
    <property type="entry name" value="NLPC_P60"/>
    <property type="match status" value="1"/>
</dbReference>
<evidence type="ECO:0000256" key="5">
    <source>
        <dbReference type="SAM" id="SignalP"/>
    </source>
</evidence>
<evidence type="ECO:0000259" key="6">
    <source>
        <dbReference type="PROSITE" id="PS51935"/>
    </source>
</evidence>
<dbReference type="Gene3D" id="3.90.1720.10">
    <property type="entry name" value="endopeptidase domain like (from Nostoc punctiforme)"/>
    <property type="match status" value="1"/>
</dbReference>
<dbReference type="Pfam" id="PF18348">
    <property type="entry name" value="SH3_16"/>
    <property type="match status" value="1"/>
</dbReference>
<evidence type="ECO:0000313" key="7">
    <source>
        <dbReference type="EMBL" id="OES45200.1"/>
    </source>
</evidence>
<dbReference type="RefSeq" id="WP_069938081.1">
    <property type="nucleotide sequence ID" value="NZ_MAMP01000020.1"/>
</dbReference>
<dbReference type="InterPro" id="IPR000064">
    <property type="entry name" value="NLP_P60_dom"/>
</dbReference>
<keyword evidence="3" id="KW-0378">Hydrolase</keyword>
<feature type="signal peptide" evidence="5">
    <location>
        <begin position="1"/>
        <end position="26"/>
    </location>
</feature>
<dbReference type="GO" id="GO:0006508">
    <property type="term" value="P:proteolysis"/>
    <property type="evidence" value="ECO:0007669"/>
    <property type="project" value="UniProtKB-KW"/>
</dbReference>
<dbReference type="InterPro" id="IPR057812">
    <property type="entry name" value="SH3_YKFC_2nd"/>
</dbReference>
<feature type="domain" description="NlpC/P60" evidence="6">
    <location>
        <begin position="213"/>
        <end position="337"/>
    </location>
</feature>
<comment type="caution">
    <text evidence="7">The sequence shown here is derived from an EMBL/GenBank/DDBJ whole genome shotgun (WGS) entry which is preliminary data.</text>
</comment>
<keyword evidence="5" id="KW-0732">Signal</keyword>
<evidence type="ECO:0000256" key="4">
    <source>
        <dbReference type="ARBA" id="ARBA00022807"/>
    </source>
</evidence>
<evidence type="ECO:0000313" key="8">
    <source>
        <dbReference type="Proteomes" id="UP000095658"/>
    </source>
</evidence>
<keyword evidence="8" id="KW-1185">Reference proteome</keyword>
<keyword evidence="2" id="KW-0645">Protease</keyword>
<dbReference type="STRING" id="1714016.BA724_04110"/>
<dbReference type="InterPro" id="IPR038765">
    <property type="entry name" value="Papain-like_cys_pep_sf"/>
</dbReference>
<protein>
    <submittedName>
        <fullName evidence="7">Peptidase P60</fullName>
    </submittedName>
</protein>
<accession>A0A1E7DQ25</accession>
<feature type="chain" id="PRO_5009191478" evidence="5">
    <location>
        <begin position="27"/>
        <end position="338"/>
    </location>
</feature>
<reference evidence="7 8" key="1">
    <citation type="submission" date="2016-06" db="EMBL/GenBank/DDBJ databases">
        <title>Domibacillus iocasae genome sequencing.</title>
        <authorList>
            <person name="Verma A."/>
            <person name="Pal Y."/>
            <person name="Ojha A.K."/>
            <person name="Krishnamurthi S."/>
        </authorList>
    </citation>
    <scope>NUCLEOTIDE SEQUENCE [LARGE SCALE GENOMIC DNA]</scope>
    <source>
        <strain evidence="7 8">DSM 29979</strain>
    </source>
</reference>
<evidence type="ECO:0000256" key="1">
    <source>
        <dbReference type="ARBA" id="ARBA00007074"/>
    </source>
</evidence>
<dbReference type="Pfam" id="PF23795">
    <property type="entry name" value="SH3_YKFC_2nd"/>
    <property type="match status" value="1"/>
</dbReference>
<dbReference type="EMBL" id="MAMP01000020">
    <property type="protein sequence ID" value="OES45200.1"/>
    <property type="molecule type" value="Genomic_DNA"/>
</dbReference>
<evidence type="ECO:0000256" key="3">
    <source>
        <dbReference type="ARBA" id="ARBA00022801"/>
    </source>
</evidence>
<dbReference type="InterPro" id="IPR041382">
    <property type="entry name" value="SH3_16"/>
</dbReference>
<comment type="similarity">
    <text evidence="1">Belongs to the peptidase C40 family.</text>
</comment>
<dbReference type="Gene3D" id="2.30.30.40">
    <property type="entry name" value="SH3 Domains"/>
    <property type="match status" value="2"/>
</dbReference>
<dbReference type="InterPro" id="IPR051202">
    <property type="entry name" value="Peptidase_C40"/>
</dbReference>
<dbReference type="AlphaFoldDB" id="A0A1E7DQ25"/>
<organism evidence="7 8">
    <name type="scientific">Domibacillus iocasae</name>
    <dbReference type="NCBI Taxonomy" id="1714016"/>
    <lineage>
        <taxon>Bacteria</taxon>
        <taxon>Bacillati</taxon>
        <taxon>Bacillota</taxon>
        <taxon>Bacilli</taxon>
        <taxon>Bacillales</taxon>
        <taxon>Bacillaceae</taxon>
        <taxon>Domibacillus</taxon>
    </lineage>
</organism>
<sequence length="338" mass="36983">MTFKKVMMAIMLYIMAFSLVPYAAQAAEPAACAAKTSVKKTYINVSVATLWKEPGTKRQMDQHVLSTPVNMKAWTSKMSTVKDRLWLTGKAETQALYGQEVTVLKTSGSWVQVAVKDQSTPKNSKGYPGWLPKAQVTAQPAAYEACQTAGVKAKTAVLFHDKTTPFMEVSFNTELPIIKSETNWVQVMTPANGAKWLKKSDIRILAAAAVIPKPTGTALLTTGKQFLGLPYLWSGVSAYGYDCSGFTSSVYRYHGISIPRDASEQAKKGKAVAKSSLKPGDLLFFAYNNGKGRVHHVAMYAGNGKMIHSPKAGKRVEIISMNTSPYKQEYAGARRYID</sequence>
<name>A0A1E7DQ25_9BACI</name>
<dbReference type="Pfam" id="PF00877">
    <property type="entry name" value="NLPC_P60"/>
    <property type="match status" value="1"/>
</dbReference>
<proteinExistence type="inferred from homology"/>
<keyword evidence="4" id="KW-0788">Thiol protease</keyword>
<evidence type="ECO:0000256" key="2">
    <source>
        <dbReference type="ARBA" id="ARBA00022670"/>
    </source>
</evidence>
<dbReference type="SUPFAM" id="SSF54001">
    <property type="entry name" value="Cysteine proteinases"/>
    <property type="match status" value="1"/>
</dbReference>